<comment type="caution">
    <text evidence="1">The sequence shown here is derived from an EMBL/GenBank/DDBJ whole genome shotgun (WGS) entry which is preliminary data.</text>
</comment>
<proteinExistence type="predicted"/>
<accession>A0ACC3TND6</accession>
<reference evidence="2" key="1">
    <citation type="journal article" date="2024" name="Front. Bioeng. Biotechnol.">
        <title>Genome-scale model development and genomic sequencing of the oleaginous clade Lipomyces.</title>
        <authorList>
            <person name="Czajka J.J."/>
            <person name="Han Y."/>
            <person name="Kim J."/>
            <person name="Mondo S.J."/>
            <person name="Hofstad B.A."/>
            <person name="Robles A."/>
            <person name="Haridas S."/>
            <person name="Riley R."/>
            <person name="LaButti K."/>
            <person name="Pangilinan J."/>
            <person name="Andreopoulos W."/>
            <person name="Lipzen A."/>
            <person name="Yan J."/>
            <person name="Wang M."/>
            <person name="Ng V."/>
            <person name="Grigoriev I.V."/>
            <person name="Spatafora J.W."/>
            <person name="Magnuson J.K."/>
            <person name="Baker S.E."/>
            <person name="Pomraning K.R."/>
        </authorList>
    </citation>
    <scope>NUCLEOTIDE SEQUENCE [LARGE SCALE GENOMIC DNA]</scope>
    <source>
        <strain evidence="2">CBS 10300</strain>
    </source>
</reference>
<evidence type="ECO:0000313" key="1">
    <source>
        <dbReference type="EMBL" id="KAK9322682.1"/>
    </source>
</evidence>
<gene>
    <name evidence="1" type="ORF">V1517DRAFT_322521</name>
</gene>
<sequence length="555" mass="62060">MGIVGRGAFGKVRIVQHKATKTEYALKYIPKDQIVKAESVRNIIRERRILEKLRHPFICNLRYSFQDCEYLYIVVDLMTGGDLRFHLSRRTFTESAVRFWAAELACALHYIHARDIVHRDIKPENILLDADGHVSLADFNVATQMPRRRHQCEARDDEPGSHLACVEGDAGNYMLHGKSGTLAYLAPEVYSDEGYGTELDWWSLGVVLYECIYARRPFPAVGQDELISQIRQASPKYYNTSPAVSYDAQQAMKGFLKNSPTTRLGATGIKEFFEEPFFEIYTREGLEAKEYAPVFVPAKDRTNFDATYELEELLLEDTPLEARGGRNKKRRHLKGDINATKSREAELHNIIENMFEVFDFSIAQTVASNSKPASPPSPSPPTTASTPKAEELKQAQPRSPTSSSTSSSSELSDSASSSVSSPSLASSDTYSSNGFPELRSVKPSSIPQHYEFKYPKHLPQTLPSSVHGHHHHGGHQRHASTCPQPEADAIHHMQSAVYRNQRQHQPRAVDDDDDSVLKVPSLTGFLSKKKSRPSSPRPGEPGVLGKDGARVILKN</sequence>
<name>A0ACC3TND6_9ASCO</name>
<organism evidence="1 2">
    <name type="scientific">Lipomyces orientalis</name>
    <dbReference type="NCBI Taxonomy" id="1233043"/>
    <lineage>
        <taxon>Eukaryota</taxon>
        <taxon>Fungi</taxon>
        <taxon>Dikarya</taxon>
        <taxon>Ascomycota</taxon>
        <taxon>Saccharomycotina</taxon>
        <taxon>Lipomycetes</taxon>
        <taxon>Lipomycetales</taxon>
        <taxon>Lipomycetaceae</taxon>
        <taxon>Lipomyces</taxon>
    </lineage>
</organism>
<evidence type="ECO:0000313" key="2">
    <source>
        <dbReference type="Proteomes" id="UP001489719"/>
    </source>
</evidence>
<protein>
    <submittedName>
        <fullName evidence="1">Kinase-like domain-containing protein</fullName>
    </submittedName>
</protein>
<dbReference type="EMBL" id="MU970072">
    <property type="protein sequence ID" value="KAK9322682.1"/>
    <property type="molecule type" value="Genomic_DNA"/>
</dbReference>
<dbReference type="Proteomes" id="UP001489719">
    <property type="component" value="Unassembled WGS sequence"/>
</dbReference>
<keyword evidence="2" id="KW-1185">Reference proteome</keyword>